<evidence type="ECO:0000313" key="3">
    <source>
        <dbReference type="EMBL" id="MET1257280.1"/>
    </source>
</evidence>
<dbReference type="EMBL" id="JBEVCJ010000043">
    <property type="protein sequence ID" value="MET1257280.1"/>
    <property type="molecule type" value="Genomic_DNA"/>
</dbReference>
<evidence type="ECO:0000313" key="4">
    <source>
        <dbReference type="Proteomes" id="UP001548189"/>
    </source>
</evidence>
<evidence type="ECO:0000256" key="2">
    <source>
        <dbReference type="SAM" id="Phobius"/>
    </source>
</evidence>
<dbReference type="RefSeq" id="WP_353897864.1">
    <property type="nucleotide sequence ID" value="NZ_JBEVCJ010000043.1"/>
</dbReference>
<dbReference type="Proteomes" id="UP001548189">
    <property type="component" value="Unassembled WGS sequence"/>
</dbReference>
<feature type="transmembrane region" description="Helical" evidence="2">
    <location>
        <begin position="9"/>
        <end position="29"/>
    </location>
</feature>
<organism evidence="3 4">
    <name type="scientific">Aliikangiella maris</name>
    <dbReference type="NCBI Taxonomy" id="3162458"/>
    <lineage>
        <taxon>Bacteria</taxon>
        <taxon>Pseudomonadati</taxon>
        <taxon>Pseudomonadota</taxon>
        <taxon>Gammaproteobacteria</taxon>
        <taxon>Oceanospirillales</taxon>
        <taxon>Pleioneaceae</taxon>
        <taxon>Aliikangiella</taxon>
    </lineage>
</organism>
<proteinExistence type="predicted"/>
<keyword evidence="2" id="KW-0812">Transmembrane</keyword>
<keyword evidence="1" id="KW-0175">Coiled coil</keyword>
<keyword evidence="2" id="KW-1133">Transmembrane helix</keyword>
<reference evidence="3 4" key="1">
    <citation type="submission" date="2024-06" db="EMBL/GenBank/DDBJ databases">
        <authorList>
            <person name="Li F."/>
        </authorList>
    </citation>
    <scope>NUCLEOTIDE SEQUENCE [LARGE SCALE GENOMIC DNA]</scope>
    <source>
        <strain evidence="3 4">GXAS 311</strain>
    </source>
</reference>
<evidence type="ECO:0000256" key="1">
    <source>
        <dbReference type="SAM" id="Coils"/>
    </source>
</evidence>
<name>A0ABV2BZC4_9GAMM</name>
<feature type="coiled-coil region" evidence="1">
    <location>
        <begin position="99"/>
        <end position="126"/>
    </location>
</feature>
<keyword evidence="2" id="KW-0472">Membrane</keyword>
<keyword evidence="4" id="KW-1185">Reference proteome</keyword>
<comment type="caution">
    <text evidence="3">The sequence shown here is derived from an EMBL/GenBank/DDBJ whole genome shotgun (WGS) entry which is preliminary data.</text>
</comment>
<protein>
    <submittedName>
        <fullName evidence="3">Uncharacterized protein</fullName>
    </submittedName>
</protein>
<gene>
    <name evidence="3" type="ORF">ABVT43_19220</name>
</gene>
<sequence length="261" mass="29550">MSVISRFKIILLLMVGIAIGHIITSYLPILPHAFNTVGFKQPFTPMAYVKNSEQASSKALAEVDNHSGQLPLIALGPSHLDTDTAPATAQIEQAFIEKLQQQEKIIADLQTQIANLKASLKSDSNQAPPPKLKTISVDDFEKEVKDKLFSHFKGYAIKLGENELENIKKSFDGQQTRSNWSAEFENNMNAFFSESNADNRHFIEELNCNDSMCRLKVDSSDMNNWQQIYAQMTQQDWYQSITLVESTDSPNQIIYYIPKHF</sequence>
<accession>A0ABV2BZC4</accession>